<organism evidence="3 4">
    <name type="scientific">Roseiconus lacunae</name>
    <dbReference type="NCBI Taxonomy" id="2605694"/>
    <lineage>
        <taxon>Bacteria</taxon>
        <taxon>Pseudomonadati</taxon>
        <taxon>Planctomycetota</taxon>
        <taxon>Planctomycetia</taxon>
        <taxon>Pirellulales</taxon>
        <taxon>Pirellulaceae</taxon>
        <taxon>Roseiconus</taxon>
    </lineage>
</organism>
<keyword evidence="4" id="KW-1185">Reference proteome</keyword>
<proteinExistence type="predicted"/>
<evidence type="ECO:0000256" key="1">
    <source>
        <dbReference type="SAM" id="Phobius"/>
    </source>
</evidence>
<dbReference type="InterPro" id="IPR036249">
    <property type="entry name" value="Thioredoxin-like_sf"/>
</dbReference>
<reference evidence="3 4" key="1">
    <citation type="submission" date="2023-06" db="EMBL/GenBank/DDBJ databases">
        <title>Roseiconus lacunae JC819 isolated from Gulf of Mannar region, Tamil Nadu.</title>
        <authorList>
            <person name="Pk S."/>
            <person name="Ch S."/>
            <person name="Ch V.R."/>
        </authorList>
    </citation>
    <scope>NUCLEOTIDE SEQUENCE [LARGE SCALE GENOMIC DNA]</scope>
    <source>
        <strain evidence="3 4">JC819</strain>
    </source>
</reference>
<name>A0ABT7PLA4_9BACT</name>
<accession>A0ABT7PLA4</accession>
<sequence length="252" mass="26894">MNQRSKLVFLVAAGAVSVVMLVAVGSVILKSSPLQKSTAGASTAEALSGAKRIVAQLTSLIGPSSRAPSVIGNWPPVEGERFPDLVLPDQNGELVRLSDFEGQLILVEYAAVPCHGCQAFAGGKDCGAFGGYQVQPGLDSIETYAKQFANVRLGEDVVFVQVLLYGNASGPPTAQQVAGWAEHFGMDRENRQIVLQGDSSLLSQEVFDMIPGFHLIDRQFTLRSDSCGHHPKRDLYRDLLPLLGKLASASSN</sequence>
<keyword evidence="1" id="KW-1133">Transmembrane helix</keyword>
<dbReference type="Gene3D" id="3.40.30.10">
    <property type="entry name" value="Glutaredoxin"/>
    <property type="match status" value="1"/>
</dbReference>
<dbReference type="RefSeq" id="WP_289164740.1">
    <property type="nucleotide sequence ID" value="NZ_JASZZN010000013.1"/>
</dbReference>
<evidence type="ECO:0000259" key="2">
    <source>
        <dbReference type="PROSITE" id="PS51352"/>
    </source>
</evidence>
<dbReference type="InterPro" id="IPR013766">
    <property type="entry name" value="Thioredoxin_domain"/>
</dbReference>
<keyword evidence="1" id="KW-0812">Transmembrane</keyword>
<protein>
    <recommendedName>
        <fullName evidence="2">Thioredoxin domain-containing protein</fullName>
    </recommendedName>
</protein>
<keyword evidence="1" id="KW-0472">Membrane</keyword>
<comment type="caution">
    <text evidence="3">The sequence shown here is derived from an EMBL/GenBank/DDBJ whole genome shotgun (WGS) entry which is preliminary data.</text>
</comment>
<dbReference type="Proteomes" id="UP001239462">
    <property type="component" value="Unassembled WGS sequence"/>
</dbReference>
<evidence type="ECO:0000313" key="4">
    <source>
        <dbReference type="Proteomes" id="UP001239462"/>
    </source>
</evidence>
<feature type="transmembrane region" description="Helical" evidence="1">
    <location>
        <begin position="7"/>
        <end position="29"/>
    </location>
</feature>
<gene>
    <name evidence="3" type="ORF">QTN89_17730</name>
</gene>
<dbReference type="SUPFAM" id="SSF52833">
    <property type="entry name" value="Thioredoxin-like"/>
    <property type="match status" value="1"/>
</dbReference>
<dbReference type="PROSITE" id="PS51352">
    <property type="entry name" value="THIOREDOXIN_2"/>
    <property type="match status" value="1"/>
</dbReference>
<evidence type="ECO:0000313" key="3">
    <source>
        <dbReference type="EMBL" id="MDM4017292.1"/>
    </source>
</evidence>
<feature type="domain" description="Thioredoxin" evidence="2">
    <location>
        <begin position="76"/>
        <end position="248"/>
    </location>
</feature>
<dbReference type="EMBL" id="JASZZN010000013">
    <property type="protein sequence ID" value="MDM4017292.1"/>
    <property type="molecule type" value="Genomic_DNA"/>
</dbReference>